<dbReference type="SMART" id="SM00387">
    <property type="entry name" value="HATPase_c"/>
    <property type="match status" value="1"/>
</dbReference>
<dbReference type="InterPro" id="IPR036097">
    <property type="entry name" value="HisK_dim/P_sf"/>
</dbReference>
<dbReference type="PROSITE" id="PS50109">
    <property type="entry name" value="HIS_KIN"/>
    <property type="match status" value="1"/>
</dbReference>
<comment type="subcellular location">
    <subcellularLocation>
        <location evidence="2">Cell membrane</location>
    </subcellularLocation>
</comment>
<feature type="transmembrane region" description="Helical" evidence="7">
    <location>
        <begin position="56"/>
        <end position="73"/>
    </location>
</feature>
<dbReference type="InterPro" id="IPR000014">
    <property type="entry name" value="PAS"/>
</dbReference>
<comment type="caution">
    <text evidence="9">The sequence shown here is derived from an EMBL/GenBank/DDBJ whole genome shotgun (WGS) entry which is preliminary data.</text>
</comment>
<dbReference type="InterPro" id="IPR005467">
    <property type="entry name" value="His_kinase_dom"/>
</dbReference>
<keyword evidence="7" id="KW-0472">Membrane</keyword>
<dbReference type="PANTHER" id="PTHR43547:SF2">
    <property type="entry name" value="HYBRID SIGNAL TRANSDUCTION HISTIDINE KINASE C"/>
    <property type="match status" value="1"/>
</dbReference>
<dbReference type="CDD" id="cd00082">
    <property type="entry name" value="HisKA"/>
    <property type="match status" value="1"/>
</dbReference>
<evidence type="ECO:0000256" key="5">
    <source>
        <dbReference type="ARBA" id="ARBA00022777"/>
    </source>
</evidence>
<dbReference type="CDD" id="cd00130">
    <property type="entry name" value="PAS"/>
    <property type="match status" value="1"/>
</dbReference>
<evidence type="ECO:0000256" key="4">
    <source>
        <dbReference type="ARBA" id="ARBA00022553"/>
    </source>
</evidence>
<dbReference type="Gene3D" id="1.10.287.130">
    <property type="match status" value="1"/>
</dbReference>
<dbReference type="CDD" id="cd00075">
    <property type="entry name" value="HATPase"/>
    <property type="match status" value="1"/>
</dbReference>
<evidence type="ECO:0000256" key="1">
    <source>
        <dbReference type="ARBA" id="ARBA00000085"/>
    </source>
</evidence>
<dbReference type="AlphaFoldDB" id="A0AA42BVP8"/>
<dbReference type="InterPro" id="IPR013656">
    <property type="entry name" value="PAS_4"/>
</dbReference>
<dbReference type="RefSeq" id="WP_259529553.1">
    <property type="nucleotide sequence ID" value="NZ_JANLCK010000006.1"/>
</dbReference>
<dbReference type="InterPro" id="IPR004358">
    <property type="entry name" value="Sig_transdc_His_kin-like_C"/>
</dbReference>
<gene>
    <name evidence="9" type="ORF">N1028_12780</name>
</gene>
<dbReference type="Gene3D" id="3.30.450.20">
    <property type="entry name" value="PAS domain"/>
    <property type="match status" value="1"/>
</dbReference>
<keyword evidence="7" id="KW-1133">Transmembrane helix</keyword>
<feature type="domain" description="Histidine kinase" evidence="8">
    <location>
        <begin position="342"/>
        <end position="560"/>
    </location>
</feature>
<dbReference type="SUPFAM" id="SSF55785">
    <property type="entry name" value="PYP-like sensor domain (PAS domain)"/>
    <property type="match status" value="1"/>
</dbReference>
<dbReference type="PRINTS" id="PR00344">
    <property type="entry name" value="BCTRLSENSOR"/>
</dbReference>
<dbReference type="Gene3D" id="3.30.565.10">
    <property type="entry name" value="Histidine kinase-like ATPase, C-terminal domain"/>
    <property type="match status" value="1"/>
</dbReference>
<evidence type="ECO:0000256" key="2">
    <source>
        <dbReference type="ARBA" id="ARBA00004236"/>
    </source>
</evidence>
<dbReference type="InterPro" id="IPR035965">
    <property type="entry name" value="PAS-like_dom_sf"/>
</dbReference>
<reference evidence="9" key="1">
    <citation type="submission" date="2022-08" db="EMBL/GenBank/DDBJ databases">
        <authorList>
            <person name="Deng Y."/>
            <person name="Han X.-F."/>
            <person name="Zhang Y.-Q."/>
        </authorList>
    </citation>
    <scope>NUCLEOTIDE SEQUENCE</scope>
    <source>
        <strain evidence="9">CPCC 203407</strain>
    </source>
</reference>
<name>A0AA42BVP8_9MICO</name>
<dbReference type="Pfam" id="PF08448">
    <property type="entry name" value="PAS_4"/>
    <property type="match status" value="1"/>
</dbReference>
<evidence type="ECO:0000256" key="7">
    <source>
        <dbReference type="SAM" id="Phobius"/>
    </source>
</evidence>
<dbReference type="Proteomes" id="UP001165587">
    <property type="component" value="Unassembled WGS sequence"/>
</dbReference>
<dbReference type="SUPFAM" id="SSF55874">
    <property type="entry name" value="ATPase domain of HSP90 chaperone/DNA topoisomerase II/histidine kinase"/>
    <property type="match status" value="1"/>
</dbReference>
<dbReference type="InterPro" id="IPR003661">
    <property type="entry name" value="HisK_dim/P_dom"/>
</dbReference>
<keyword evidence="5 9" id="KW-0418">Kinase</keyword>
<organism evidence="9 10">
    <name type="scientific">Herbiconiux oxytropis</name>
    <dbReference type="NCBI Taxonomy" id="2970915"/>
    <lineage>
        <taxon>Bacteria</taxon>
        <taxon>Bacillati</taxon>
        <taxon>Actinomycetota</taxon>
        <taxon>Actinomycetes</taxon>
        <taxon>Micrococcales</taxon>
        <taxon>Microbacteriaceae</taxon>
        <taxon>Herbiconiux</taxon>
    </lineage>
</organism>
<evidence type="ECO:0000259" key="8">
    <source>
        <dbReference type="PROSITE" id="PS50109"/>
    </source>
</evidence>
<comment type="catalytic activity">
    <reaction evidence="1">
        <text>ATP + protein L-histidine = ADP + protein N-phospho-L-histidine.</text>
        <dbReference type="EC" id="2.7.13.3"/>
    </reaction>
</comment>
<accession>A0AA42BVP8</accession>
<dbReference type="SMART" id="SM00388">
    <property type="entry name" value="HisKA"/>
    <property type="match status" value="1"/>
</dbReference>
<dbReference type="GO" id="GO:0000155">
    <property type="term" value="F:phosphorelay sensor kinase activity"/>
    <property type="evidence" value="ECO:0007669"/>
    <property type="project" value="InterPro"/>
</dbReference>
<evidence type="ECO:0000256" key="3">
    <source>
        <dbReference type="ARBA" id="ARBA00012438"/>
    </source>
</evidence>
<evidence type="ECO:0000313" key="9">
    <source>
        <dbReference type="EMBL" id="MCS5726769.1"/>
    </source>
</evidence>
<feature type="transmembrane region" description="Helical" evidence="7">
    <location>
        <begin position="133"/>
        <end position="150"/>
    </location>
</feature>
<dbReference type="InterPro" id="IPR036890">
    <property type="entry name" value="HATPase_C_sf"/>
</dbReference>
<dbReference type="GO" id="GO:0005886">
    <property type="term" value="C:plasma membrane"/>
    <property type="evidence" value="ECO:0007669"/>
    <property type="project" value="UniProtKB-SubCell"/>
</dbReference>
<proteinExistence type="predicted"/>
<dbReference type="Pfam" id="PF00512">
    <property type="entry name" value="HisKA"/>
    <property type="match status" value="1"/>
</dbReference>
<feature type="transmembrane region" description="Helical" evidence="7">
    <location>
        <begin position="162"/>
        <end position="182"/>
    </location>
</feature>
<feature type="transmembrane region" description="Helical" evidence="7">
    <location>
        <begin position="28"/>
        <end position="47"/>
    </location>
</feature>
<dbReference type="PANTHER" id="PTHR43547">
    <property type="entry name" value="TWO-COMPONENT HISTIDINE KINASE"/>
    <property type="match status" value="1"/>
</dbReference>
<dbReference type="EC" id="2.7.13.3" evidence="3"/>
<sequence length="565" mass="58737">MAQRVRTAQAVRTAQMVRVRGESRRQPFAQVMLFVAVVVVTVAAYLIDSSLIGPEYVAATLAVAVLTAVSVIVEANGWGAAGPVTSLWFAAFPLLDIVACIFIRAALVDVLPVAGLLVIFPIAWLSFAFPAPLMVAGIAGTAVVTAYPLLRDGAGIDEPGDWARVFALPIVVTLFAVATAAVGRDLVTRQSRADAEAERARAAQLSSTEATLTIRALVETSPDALAVFDLDGRAIVANDAALAVGLKVGRPDLMLVGDFTEVYDRHGQEIAVGGATMERILGGALAEPQRVTVGTPGSQLTLSVSARSVPGASGEPIAVVMVAHDVTELVHAIEVRDRFLDDVGHELKTPLTTILGHADLLADAPDAATVAQAATIRRAAERQWGVVNQLMSAGRTTVDTGAAGAPDASEVVEAGGIIERGSEAARLSADQKGVDLAVVLDAVEPVRFAARDLLALVEAITSNAVRFTPAGGTVVVGLRREGESALLEVSDTGIGMSPDEQQHAFDRFYRTASSREQAVPGLGLGLSIAQTLAESNGATISLESTPGQGTVVTVRMRFASGRVVT</sequence>
<dbReference type="EMBL" id="JANLCK010000006">
    <property type="protein sequence ID" value="MCS5726769.1"/>
    <property type="molecule type" value="Genomic_DNA"/>
</dbReference>
<evidence type="ECO:0000313" key="10">
    <source>
        <dbReference type="Proteomes" id="UP001165587"/>
    </source>
</evidence>
<protein>
    <recommendedName>
        <fullName evidence="3">histidine kinase</fullName>
        <ecNumber evidence="3">2.7.13.3</ecNumber>
    </recommendedName>
</protein>
<keyword evidence="7" id="KW-0812">Transmembrane</keyword>
<dbReference type="SUPFAM" id="SSF47384">
    <property type="entry name" value="Homodimeric domain of signal transducing histidine kinase"/>
    <property type="match status" value="1"/>
</dbReference>
<keyword evidence="4" id="KW-0597">Phosphoprotein</keyword>
<evidence type="ECO:0000256" key="6">
    <source>
        <dbReference type="ARBA" id="ARBA00023012"/>
    </source>
</evidence>
<keyword evidence="10" id="KW-1185">Reference proteome</keyword>
<keyword evidence="5 9" id="KW-0808">Transferase</keyword>
<keyword evidence="6" id="KW-0902">Two-component regulatory system</keyword>
<dbReference type="InterPro" id="IPR003594">
    <property type="entry name" value="HATPase_dom"/>
</dbReference>
<dbReference type="Pfam" id="PF02518">
    <property type="entry name" value="HATPase_c"/>
    <property type="match status" value="1"/>
</dbReference>
<feature type="transmembrane region" description="Helical" evidence="7">
    <location>
        <begin position="85"/>
        <end position="103"/>
    </location>
</feature>
<dbReference type="NCBIfam" id="TIGR00229">
    <property type="entry name" value="sensory_box"/>
    <property type="match status" value="1"/>
</dbReference>